<dbReference type="AlphaFoldDB" id="A0A7J3Y0N0"/>
<feature type="region of interest" description="Disordered" evidence="1">
    <location>
        <begin position="1"/>
        <end position="32"/>
    </location>
</feature>
<evidence type="ECO:0000256" key="1">
    <source>
        <dbReference type="SAM" id="MobiDB-lite"/>
    </source>
</evidence>
<feature type="region of interest" description="Disordered" evidence="1">
    <location>
        <begin position="72"/>
        <end position="109"/>
    </location>
</feature>
<name>A0A7J3Y0N0_9CREN</name>
<feature type="compositionally biased region" description="Acidic residues" evidence="1">
    <location>
        <begin position="1"/>
        <end position="30"/>
    </location>
</feature>
<organism evidence="2">
    <name type="scientific">Thermogladius calderae</name>
    <dbReference type="NCBI Taxonomy" id="1200300"/>
    <lineage>
        <taxon>Archaea</taxon>
        <taxon>Thermoproteota</taxon>
        <taxon>Thermoprotei</taxon>
        <taxon>Desulfurococcales</taxon>
        <taxon>Desulfurococcaceae</taxon>
        <taxon>Thermogladius</taxon>
    </lineage>
</organism>
<reference evidence="2" key="1">
    <citation type="journal article" date="2020" name="mSystems">
        <title>Genome- and Community-Level Interaction Insights into Carbon Utilization and Element Cycling Functions of Hydrothermarchaeota in Hydrothermal Sediment.</title>
        <authorList>
            <person name="Zhou Z."/>
            <person name="Liu Y."/>
            <person name="Xu W."/>
            <person name="Pan J."/>
            <person name="Luo Z.H."/>
            <person name="Li M."/>
        </authorList>
    </citation>
    <scope>NUCLEOTIDE SEQUENCE [LARGE SCALE GENOMIC DNA]</scope>
    <source>
        <strain evidence="2">SpSt-110</strain>
    </source>
</reference>
<evidence type="ECO:0000313" key="2">
    <source>
        <dbReference type="EMBL" id="HHP68355.1"/>
    </source>
</evidence>
<gene>
    <name evidence="2" type="ORF">ENM60_06220</name>
</gene>
<dbReference type="EMBL" id="DRYK01000078">
    <property type="protein sequence ID" value="HHP68355.1"/>
    <property type="molecule type" value="Genomic_DNA"/>
</dbReference>
<accession>A0A7J3Y0N0</accession>
<comment type="caution">
    <text evidence="2">The sequence shown here is derived from an EMBL/GenBank/DDBJ whole genome shotgun (WGS) entry which is preliminary data.</text>
</comment>
<feature type="compositionally biased region" description="Basic residues" evidence="1">
    <location>
        <begin position="73"/>
        <end position="109"/>
    </location>
</feature>
<sequence length="109" mass="12240">MRLEEEGEEPVEKEESPAEETVEEEGEEVEVTPSKIALLEQLVDLTRKWEKVIAGEESLDVLKATPSIPVVKQVKKKPGRRKKATTAKKSRKGKKTKSKSRSRRKGGKS</sequence>
<proteinExistence type="predicted"/>
<protein>
    <submittedName>
        <fullName evidence="2">Uncharacterized protein</fullName>
    </submittedName>
</protein>